<comment type="similarity">
    <text evidence="6 7">Belongs to the eIF-3 subunit B family.</text>
</comment>
<dbReference type="FunFam" id="2.130.10.10:FF:000947">
    <property type="entry name" value="Eukaryotic translation initiation factor 3 subunit B"/>
    <property type="match status" value="1"/>
</dbReference>
<evidence type="ECO:0000256" key="5">
    <source>
        <dbReference type="ARBA" id="ARBA00022917"/>
    </source>
</evidence>
<dbReference type="InterPro" id="IPR011400">
    <property type="entry name" value="EIF3B"/>
</dbReference>
<dbReference type="GO" id="GO:0031369">
    <property type="term" value="F:translation initiation factor binding"/>
    <property type="evidence" value="ECO:0007669"/>
    <property type="project" value="InterPro"/>
</dbReference>
<keyword evidence="2 6" id="KW-0963">Cytoplasm</keyword>
<dbReference type="Proteomes" id="UP000053424">
    <property type="component" value="Unassembled WGS sequence"/>
</dbReference>
<evidence type="ECO:0000256" key="4">
    <source>
        <dbReference type="ARBA" id="ARBA00022884"/>
    </source>
</evidence>
<organism evidence="9 10">
    <name type="scientific">Hebeloma cylindrosporum</name>
    <dbReference type="NCBI Taxonomy" id="76867"/>
    <lineage>
        <taxon>Eukaryota</taxon>
        <taxon>Fungi</taxon>
        <taxon>Dikarya</taxon>
        <taxon>Basidiomycota</taxon>
        <taxon>Agaricomycotina</taxon>
        <taxon>Agaricomycetes</taxon>
        <taxon>Agaricomycetidae</taxon>
        <taxon>Agaricales</taxon>
        <taxon>Agaricineae</taxon>
        <taxon>Hymenogastraceae</taxon>
        <taxon>Hebeloma</taxon>
    </lineage>
</organism>
<dbReference type="InterPro" id="IPR035979">
    <property type="entry name" value="RBD_domain_sf"/>
</dbReference>
<evidence type="ECO:0000313" key="9">
    <source>
        <dbReference type="EMBL" id="KIM48103.1"/>
    </source>
</evidence>
<dbReference type="InterPro" id="IPR013979">
    <property type="entry name" value="TIF_beta_prop-like"/>
</dbReference>
<evidence type="ECO:0000256" key="7">
    <source>
        <dbReference type="PIRNR" id="PIRNR036424"/>
    </source>
</evidence>
<evidence type="ECO:0000313" key="10">
    <source>
        <dbReference type="Proteomes" id="UP000053424"/>
    </source>
</evidence>
<dbReference type="HOGENOM" id="CLU_011152_4_0_1"/>
<dbReference type="GO" id="GO:0003723">
    <property type="term" value="F:RNA binding"/>
    <property type="evidence" value="ECO:0007669"/>
    <property type="project" value="UniProtKB-UniRule"/>
</dbReference>
<evidence type="ECO:0000256" key="1">
    <source>
        <dbReference type="ARBA" id="ARBA00004496"/>
    </source>
</evidence>
<dbReference type="InterPro" id="IPR015943">
    <property type="entry name" value="WD40/YVTN_repeat-like_dom_sf"/>
</dbReference>
<reference evidence="10" key="2">
    <citation type="submission" date="2015-01" db="EMBL/GenBank/DDBJ databases">
        <title>Evolutionary Origins and Diversification of the Mycorrhizal Mutualists.</title>
        <authorList>
            <consortium name="DOE Joint Genome Institute"/>
            <consortium name="Mycorrhizal Genomics Consortium"/>
            <person name="Kohler A."/>
            <person name="Kuo A."/>
            <person name="Nagy L.G."/>
            <person name="Floudas D."/>
            <person name="Copeland A."/>
            <person name="Barry K.W."/>
            <person name="Cichocki N."/>
            <person name="Veneault-Fourrey C."/>
            <person name="LaButti K."/>
            <person name="Lindquist E.A."/>
            <person name="Lipzen A."/>
            <person name="Lundell T."/>
            <person name="Morin E."/>
            <person name="Murat C."/>
            <person name="Riley R."/>
            <person name="Ohm R."/>
            <person name="Sun H."/>
            <person name="Tunlid A."/>
            <person name="Henrissat B."/>
            <person name="Grigoriev I.V."/>
            <person name="Hibbett D.S."/>
            <person name="Martin F."/>
        </authorList>
    </citation>
    <scope>NUCLEOTIDE SEQUENCE [LARGE SCALE GENOMIC DNA]</scope>
    <source>
        <strain evidence="10">h7</strain>
    </source>
</reference>
<protein>
    <recommendedName>
        <fullName evidence="6">Eukaryotic translation initiation factor 3 subunit B</fullName>
        <shortName evidence="6">eIF3b</shortName>
    </recommendedName>
    <alternativeName>
        <fullName evidence="6">Eukaryotic translation initiation factor 3 90 kDa subunit homolog</fullName>
        <shortName evidence="6">eIF3 p90</shortName>
    </alternativeName>
    <alternativeName>
        <fullName evidence="6">Translation initiation factor eIF3, p90 subunit homolog</fullName>
    </alternativeName>
</protein>
<dbReference type="InterPro" id="IPR012677">
    <property type="entry name" value="Nucleotide-bd_a/b_plait_sf"/>
</dbReference>
<dbReference type="PANTHER" id="PTHR14068:SF0">
    <property type="entry name" value="EUKARYOTIC TRANSLATION INITIATION FACTOR 3 SUBUNIT B"/>
    <property type="match status" value="1"/>
</dbReference>
<evidence type="ECO:0000259" key="8">
    <source>
        <dbReference type="PROSITE" id="PS50102"/>
    </source>
</evidence>
<dbReference type="SUPFAM" id="SSF82171">
    <property type="entry name" value="DPP6 N-terminal domain-like"/>
    <property type="match status" value="1"/>
</dbReference>
<dbReference type="AlphaFoldDB" id="A0A0C2YED6"/>
<dbReference type="CDD" id="cd12278">
    <property type="entry name" value="RRM_eIF3B"/>
    <property type="match status" value="1"/>
</dbReference>
<comment type="function">
    <text evidence="6">RNA-binding component of the eukaryotic translation initiation factor 3 (eIF-3) complex, which is involved in protein synthesis of a specialized repertoire of mRNAs and, together with other initiation factors, stimulates binding of mRNA and methionyl-tRNAi to the 40S ribosome. The eIF-3 complex specifically targets and initiates translation of a subset of mRNAs involved in cell proliferation.</text>
</comment>
<name>A0A0C2YED6_HEBCY</name>
<dbReference type="Gene3D" id="2.130.10.10">
    <property type="entry name" value="YVTN repeat-like/Quinoprotein amine dehydrogenase"/>
    <property type="match status" value="2"/>
</dbReference>
<feature type="domain" description="RRM" evidence="8">
    <location>
        <begin position="31"/>
        <end position="125"/>
    </location>
</feature>
<reference evidence="9 10" key="1">
    <citation type="submission" date="2014-04" db="EMBL/GenBank/DDBJ databases">
        <authorList>
            <consortium name="DOE Joint Genome Institute"/>
            <person name="Kuo A."/>
            <person name="Gay G."/>
            <person name="Dore J."/>
            <person name="Kohler A."/>
            <person name="Nagy L.G."/>
            <person name="Floudas D."/>
            <person name="Copeland A."/>
            <person name="Barry K.W."/>
            <person name="Cichocki N."/>
            <person name="Veneault-Fourrey C."/>
            <person name="LaButti K."/>
            <person name="Lindquist E.A."/>
            <person name="Lipzen A."/>
            <person name="Lundell T."/>
            <person name="Morin E."/>
            <person name="Murat C."/>
            <person name="Sun H."/>
            <person name="Tunlid A."/>
            <person name="Henrissat B."/>
            <person name="Grigoriev I.V."/>
            <person name="Hibbett D.S."/>
            <person name="Martin F."/>
            <person name="Nordberg H.P."/>
            <person name="Cantor M.N."/>
            <person name="Hua S.X."/>
        </authorList>
    </citation>
    <scope>NUCLEOTIDE SEQUENCE [LARGE SCALE GENOMIC DNA]</scope>
    <source>
        <strain evidence="10">h7</strain>
    </source>
</reference>
<dbReference type="InterPro" id="IPR000504">
    <property type="entry name" value="RRM_dom"/>
</dbReference>
<dbReference type="PIRSF" id="PIRSF036424">
    <property type="entry name" value="eIF3b"/>
    <property type="match status" value="1"/>
</dbReference>
<comment type="subcellular location">
    <subcellularLocation>
        <location evidence="1 6 7">Cytoplasm</location>
    </subcellularLocation>
</comment>
<dbReference type="GO" id="GO:0033290">
    <property type="term" value="C:eukaryotic 48S preinitiation complex"/>
    <property type="evidence" value="ECO:0007669"/>
    <property type="project" value="UniProtKB-UniRule"/>
</dbReference>
<sequence length="730" mass="84251">MPEASSAIDDNIDYSDIESKYQVQYDDGFDNVLVVDGVPVIDKSKLERLLAKVTKEFSKKGVSVKQDDIFMPWDNASGKSKGFMFIEFRNVDDANLALATIHNHPFDAKHTFKANRFTDIERYTEMDETYVEPKLENFEPREHLRAWLADPQGRDQYVTYRGDEVLIQWHGKPSQCEVAHKPDWKDFLYVAWSPLGTYVATLHRQGVRLWGGLSWQPQQRFAHPLVKLIDFSPCEQYLVTWSNEPIVVPERAVQGPQYFSPDDEGNNIAVWDIKSGDLLRTFSTQTDGEPHSAKKQMQWPALKWSPDDKLVARITPGQMISVHELPSMFLHGKKSLKIEGVVDFEWCPLGDKDKEDSVAANGSTAKSSKKVQENMLVYWTPEVANQPARVTLLAFPSRTILRQKNLFHVTECKLFWQNQGDFLCVKVDRHTKTKKSIFCNLEIFRMREKDYPVEVVELKDTVLDFSWEPKGERFAIVSSNDPNLGNPGPGVTIKTDVSFYQLDHGKNDFRLLRTLPSRTSNAIRWSPRGRHVVLATVGSSSKSELEFWDLDFNSDDAHRKESQADWGSGIQLLGSADHYGVTDVEWDPSGRYLATSASAWTHTLENGYAIWDFRGQELVKHIQDRFKQFIWRPRPVTLLSKEKQKQIRRNLREYSRAFDEEDAAEESNVSAELIALRKRLVDEWNAWRTLRMKEVGEERHHKLQGKDDAKEEIEVWVDEVIEQIEEIIIE</sequence>
<dbReference type="OrthoDB" id="10250414at2759"/>
<dbReference type="Gene3D" id="3.30.70.330">
    <property type="match status" value="1"/>
</dbReference>
<comment type="subunit">
    <text evidence="6 7">Component of the eukaryotic translation initiation factor 3 (eIF-3) complex.</text>
</comment>
<dbReference type="GO" id="GO:0016282">
    <property type="term" value="C:eukaryotic 43S preinitiation complex"/>
    <property type="evidence" value="ECO:0007669"/>
    <property type="project" value="UniProtKB-UniRule"/>
</dbReference>
<dbReference type="GO" id="GO:0001732">
    <property type="term" value="P:formation of cytoplasmic translation initiation complex"/>
    <property type="evidence" value="ECO:0007669"/>
    <property type="project" value="UniProtKB-UniRule"/>
</dbReference>
<dbReference type="SUPFAM" id="SSF54928">
    <property type="entry name" value="RNA-binding domain, RBD"/>
    <property type="match status" value="1"/>
</dbReference>
<keyword evidence="4 6" id="KW-0694">RNA-binding</keyword>
<dbReference type="GO" id="GO:0003743">
    <property type="term" value="F:translation initiation factor activity"/>
    <property type="evidence" value="ECO:0007669"/>
    <property type="project" value="UniProtKB-UniRule"/>
</dbReference>
<dbReference type="EMBL" id="KN831769">
    <property type="protein sequence ID" value="KIM48103.1"/>
    <property type="molecule type" value="Genomic_DNA"/>
</dbReference>
<comment type="function">
    <text evidence="7">Component of the eukaryotic translation initiation factor 3 (eIF-3) complex, which is involved in protein synthesis and, together with other initiation factors, stimulates binding of mRNA and methionyl-tRNAi to the 40S ribosome.</text>
</comment>
<evidence type="ECO:0000256" key="2">
    <source>
        <dbReference type="ARBA" id="ARBA00022490"/>
    </source>
</evidence>
<dbReference type="GO" id="GO:0005852">
    <property type="term" value="C:eukaryotic translation initiation factor 3 complex"/>
    <property type="evidence" value="ECO:0007669"/>
    <property type="project" value="UniProtKB-UniRule"/>
</dbReference>
<evidence type="ECO:0000256" key="3">
    <source>
        <dbReference type="ARBA" id="ARBA00022540"/>
    </source>
</evidence>
<accession>A0A0C2YED6</accession>
<dbReference type="STRING" id="686832.A0A0C2YED6"/>
<keyword evidence="5 6" id="KW-0648">Protein biosynthesis</keyword>
<dbReference type="HAMAP" id="MF_03001">
    <property type="entry name" value="eIF3b"/>
    <property type="match status" value="1"/>
</dbReference>
<proteinExistence type="inferred from homology"/>
<dbReference type="InterPro" id="IPR034363">
    <property type="entry name" value="eIF3B_RRM"/>
</dbReference>
<dbReference type="PROSITE" id="PS50102">
    <property type="entry name" value="RRM"/>
    <property type="match status" value="1"/>
</dbReference>
<dbReference type="PANTHER" id="PTHR14068">
    <property type="entry name" value="EUKARYOTIC TRANSLATION INITIATION FACTOR 3 EIF3 -RELATED"/>
    <property type="match status" value="1"/>
</dbReference>
<gene>
    <name evidence="6" type="primary">PRT1</name>
    <name evidence="9" type="ORF">M413DRAFT_439812</name>
</gene>
<evidence type="ECO:0000256" key="6">
    <source>
        <dbReference type="HAMAP-Rule" id="MF_03001"/>
    </source>
</evidence>
<keyword evidence="3 6" id="KW-0396">Initiation factor</keyword>
<dbReference type="Pfam" id="PF08662">
    <property type="entry name" value="eIF2A"/>
    <property type="match status" value="1"/>
</dbReference>
<keyword evidence="10" id="KW-1185">Reference proteome</keyword>